<evidence type="ECO:0000313" key="3">
    <source>
        <dbReference type="Proteomes" id="UP000225706"/>
    </source>
</evidence>
<keyword evidence="3" id="KW-1185">Reference proteome</keyword>
<feature type="compositionally biased region" description="Acidic residues" evidence="1">
    <location>
        <begin position="41"/>
        <end position="50"/>
    </location>
</feature>
<evidence type="ECO:0000256" key="1">
    <source>
        <dbReference type="SAM" id="MobiDB-lite"/>
    </source>
</evidence>
<name>A0A2B4SEX8_STYPI</name>
<comment type="caution">
    <text evidence="2">The sequence shown here is derived from an EMBL/GenBank/DDBJ whole genome shotgun (WGS) entry which is preliminary data.</text>
</comment>
<feature type="region of interest" description="Disordered" evidence="1">
    <location>
        <begin position="34"/>
        <end position="69"/>
    </location>
</feature>
<dbReference type="AlphaFoldDB" id="A0A2B4SEX8"/>
<protein>
    <submittedName>
        <fullName evidence="2">Uncharacterized protein</fullName>
    </submittedName>
</protein>
<dbReference type="Proteomes" id="UP000225706">
    <property type="component" value="Unassembled WGS sequence"/>
</dbReference>
<evidence type="ECO:0000313" key="2">
    <source>
        <dbReference type="EMBL" id="PFX27092.1"/>
    </source>
</evidence>
<gene>
    <name evidence="2" type="ORF">AWC38_SpisGene8211</name>
</gene>
<proteinExistence type="predicted"/>
<accession>A0A2B4SEX8</accession>
<dbReference type="EMBL" id="LSMT01000111">
    <property type="protein sequence ID" value="PFX27092.1"/>
    <property type="molecule type" value="Genomic_DNA"/>
</dbReference>
<sequence>MQISIGIKVKVIEVQCATVSQDMLSGKLTKSAVNKHKHDDDVQDVEDEGPTDDRDPGHPSVKSGAAAAKKVKFKKLKEVGRPNRARQANGSNLWEALKAGINLNGRPIRPNCLRTSKQHKSQLTLEKMCQKRLKHLRKSLKCDPQRQQCEPHGLDEHRDPEINHYTRSTINGQISTLTNDTIWSFGQKFDI</sequence>
<reference evidence="3" key="1">
    <citation type="journal article" date="2017" name="bioRxiv">
        <title>Comparative analysis of the genomes of Stylophora pistillata and Acropora digitifera provides evidence for extensive differences between species of corals.</title>
        <authorList>
            <person name="Voolstra C.R."/>
            <person name="Li Y."/>
            <person name="Liew Y.J."/>
            <person name="Baumgarten S."/>
            <person name="Zoccola D."/>
            <person name="Flot J.-F."/>
            <person name="Tambutte S."/>
            <person name="Allemand D."/>
            <person name="Aranda M."/>
        </authorList>
    </citation>
    <scope>NUCLEOTIDE SEQUENCE [LARGE SCALE GENOMIC DNA]</scope>
</reference>
<organism evidence="2 3">
    <name type="scientific">Stylophora pistillata</name>
    <name type="common">Smooth cauliflower coral</name>
    <dbReference type="NCBI Taxonomy" id="50429"/>
    <lineage>
        <taxon>Eukaryota</taxon>
        <taxon>Metazoa</taxon>
        <taxon>Cnidaria</taxon>
        <taxon>Anthozoa</taxon>
        <taxon>Hexacorallia</taxon>
        <taxon>Scleractinia</taxon>
        <taxon>Astrocoeniina</taxon>
        <taxon>Pocilloporidae</taxon>
        <taxon>Stylophora</taxon>
    </lineage>
</organism>